<reference evidence="2" key="1">
    <citation type="journal article" date="2015" name="BMC Genomics">
        <title>Genomic and transcriptomic analysis of the endophytic fungus Pestalotiopsis fici reveals its lifestyle and high potential for synthesis of natural products.</title>
        <authorList>
            <person name="Wang X."/>
            <person name="Zhang X."/>
            <person name="Liu L."/>
            <person name="Xiang M."/>
            <person name="Wang W."/>
            <person name="Sun X."/>
            <person name="Che Y."/>
            <person name="Guo L."/>
            <person name="Liu G."/>
            <person name="Guo L."/>
            <person name="Wang C."/>
            <person name="Yin W.B."/>
            <person name="Stadler M."/>
            <person name="Zhang X."/>
            <person name="Liu X."/>
        </authorList>
    </citation>
    <scope>NUCLEOTIDE SEQUENCE [LARGE SCALE GENOMIC DNA]</scope>
    <source>
        <strain evidence="2">W106-1 / CGMCC3.15140</strain>
    </source>
</reference>
<protein>
    <submittedName>
        <fullName evidence="1">Uncharacterized protein</fullName>
    </submittedName>
</protein>
<evidence type="ECO:0000313" key="1">
    <source>
        <dbReference type="EMBL" id="ETS87640.1"/>
    </source>
</evidence>
<gene>
    <name evidence="1" type="ORF">PFICI_01468</name>
</gene>
<dbReference type="EMBL" id="KI912109">
    <property type="protein sequence ID" value="ETS87640.1"/>
    <property type="molecule type" value="Genomic_DNA"/>
</dbReference>
<accession>W3XNV1</accession>
<dbReference type="HOGENOM" id="CLU_1982348_0_0_1"/>
<sequence length="126" mass="13805">MAGAVRRFAVICCHVESMNVRALVIPASVAAVRCWFRPSATVARSSRRYFVNAVAIRKHHSIMDSLGILRLHRTPKQKDWASHGSLAVLSATMSAGDCSTVSSIDANRSAMLRMNKSLTAHTLPTW</sequence>
<dbReference type="InParanoid" id="W3XNV1"/>
<dbReference type="KEGG" id="pfy:PFICI_01468"/>
<keyword evidence="2" id="KW-1185">Reference proteome</keyword>
<dbReference type="RefSeq" id="XP_007828240.1">
    <property type="nucleotide sequence ID" value="XM_007830049.1"/>
</dbReference>
<dbReference type="Proteomes" id="UP000030651">
    <property type="component" value="Unassembled WGS sequence"/>
</dbReference>
<evidence type="ECO:0000313" key="2">
    <source>
        <dbReference type="Proteomes" id="UP000030651"/>
    </source>
</evidence>
<proteinExistence type="predicted"/>
<organism evidence="1 2">
    <name type="scientific">Pestalotiopsis fici (strain W106-1 / CGMCC3.15140)</name>
    <dbReference type="NCBI Taxonomy" id="1229662"/>
    <lineage>
        <taxon>Eukaryota</taxon>
        <taxon>Fungi</taxon>
        <taxon>Dikarya</taxon>
        <taxon>Ascomycota</taxon>
        <taxon>Pezizomycotina</taxon>
        <taxon>Sordariomycetes</taxon>
        <taxon>Xylariomycetidae</taxon>
        <taxon>Amphisphaeriales</taxon>
        <taxon>Sporocadaceae</taxon>
        <taxon>Pestalotiopsis</taxon>
    </lineage>
</organism>
<name>W3XNV1_PESFW</name>
<dbReference type="AlphaFoldDB" id="W3XNV1"/>
<dbReference type="GeneID" id="19266481"/>